<reference evidence="2" key="2">
    <citation type="journal article" date="2017" name="Genome Announc.">
        <title>Draft genome sequence of Paludibacter jiangxiensis NM7(T), a propionate-producing fermentative bacterium.</title>
        <authorList>
            <person name="Qiu Y.-L."/>
            <person name="Tourlousse D.M."/>
            <person name="Matsuura N."/>
            <person name="Ohashi A."/>
            <person name="Sekiguchi Y."/>
        </authorList>
    </citation>
    <scope>NUCLEOTIDE SEQUENCE [LARGE SCALE GENOMIC DNA]</scope>
    <source>
        <strain evidence="2">NM7</strain>
    </source>
</reference>
<keyword evidence="2" id="KW-1185">Reference proteome</keyword>
<dbReference type="AlphaFoldDB" id="A0A171A1G2"/>
<dbReference type="RefSeq" id="WP_068704174.1">
    <property type="nucleotide sequence ID" value="NZ_BDCR01000003.1"/>
</dbReference>
<dbReference type="Pfam" id="PF05402">
    <property type="entry name" value="PqqD"/>
    <property type="match status" value="1"/>
</dbReference>
<dbReference type="OrthoDB" id="1495225at2"/>
<dbReference type="Gene3D" id="1.10.10.1150">
    <property type="entry name" value="Coenzyme PQQ synthesis protein D (PqqD)"/>
    <property type="match status" value="1"/>
</dbReference>
<dbReference type="EMBL" id="BDCR01000003">
    <property type="protein sequence ID" value="GAT63211.1"/>
    <property type="molecule type" value="Genomic_DNA"/>
</dbReference>
<name>A0A171A1G2_9BACT</name>
<gene>
    <name evidence="1" type="ORF">PJIAN_3526</name>
</gene>
<dbReference type="STRING" id="681398.PJIAN_3526"/>
<protein>
    <submittedName>
        <fullName evidence="1">Coenzyme PQQ synthesis protein D</fullName>
    </submittedName>
</protein>
<evidence type="ECO:0000313" key="2">
    <source>
        <dbReference type="Proteomes" id="UP000076586"/>
    </source>
</evidence>
<sequence length="88" mass="10392">MIEKYCKNRQIIDGELDDNQVMMHLENGKYFGLNPVGKRIWALLDQPKSFEEIIGVLMTEFEVEEKICRKEVLEFLDKAVKFEIVQKV</sequence>
<dbReference type="InterPro" id="IPR008792">
    <property type="entry name" value="PQQD"/>
</dbReference>
<organism evidence="1 2">
    <name type="scientific">Paludibacter jiangxiensis</name>
    <dbReference type="NCBI Taxonomy" id="681398"/>
    <lineage>
        <taxon>Bacteria</taxon>
        <taxon>Pseudomonadati</taxon>
        <taxon>Bacteroidota</taxon>
        <taxon>Bacteroidia</taxon>
        <taxon>Bacteroidales</taxon>
        <taxon>Paludibacteraceae</taxon>
        <taxon>Paludibacter</taxon>
    </lineage>
</organism>
<proteinExistence type="predicted"/>
<dbReference type="Proteomes" id="UP000076586">
    <property type="component" value="Unassembled WGS sequence"/>
</dbReference>
<reference evidence="2" key="1">
    <citation type="submission" date="2016-04" db="EMBL/GenBank/DDBJ databases">
        <title>Draft genome sequence of Paludibacter jiangxiensis strain NM7.</title>
        <authorList>
            <person name="Qiu Y."/>
            <person name="Matsuura N."/>
            <person name="Ohashi A."/>
            <person name="Tourlousse M.D."/>
            <person name="Sekiguchi Y."/>
        </authorList>
    </citation>
    <scope>NUCLEOTIDE SEQUENCE [LARGE SCALE GENOMIC DNA]</scope>
    <source>
        <strain evidence="2">NM7</strain>
    </source>
</reference>
<comment type="caution">
    <text evidence="1">The sequence shown here is derived from an EMBL/GenBank/DDBJ whole genome shotgun (WGS) entry which is preliminary data.</text>
</comment>
<dbReference type="InterPro" id="IPR041881">
    <property type="entry name" value="PqqD_sf"/>
</dbReference>
<accession>A0A171A1G2</accession>
<evidence type="ECO:0000313" key="1">
    <source>
        <dbReference type="EMBL" id="GAT63211.1"/>
    </source>
</evidence>